<dbReference type="EMBL" id="HBGG01030668">
    <property type="protein sequence ID" value="CAD9213737.1"/>
    <property type="molecule type" value="Transcribed_RNA"/>
</dbReference>
<reference evidence="2" key="1">
    <citation type="submission" date="2021-01" db="EMBL/GenBank/DDBJ databases">
        <authorList>
            <person name="Corre E."/>
            <person name="Pelletier E."/>
            <person name="Niang G."/>
            <person name="Scheremetjew M."/>
            <person name="Finn R."/>
            <person name="Kale V."/>
            <person name="Holt S."/>
            <person name="Cochrane G."/>
            <person name="Meng A."/>
            <person name="Brown T."/>
            <person name="Cohen L."/>
        </authorList>
    </citation>
    <scope>NUCLEOTIDE SEQUENCE</scope>
    <source>
        <strain evidence="2">PLY429</strain>
    </source>
</reference>
<sequence length="114" mass="12140">MSDAAPEAIKSSGNRVPSRTYHAPRQNPATPAATNTCRGSNAEGWGTAAATPSQTPDAAKLPLKVETPLLVPTVQLTACWSTRALAASKRIILAAFPRYGSLHTNCHFKSWKLL</sequence>
<gene>
    <name evidence="2" type="ORF">TCHU04912_LOCUS15976</name>
</gene>
<feature type="compositionally biased region" description="Polar residues" evidence="1">
    <location>
        <begin position="27"/>
        <end position="39"/>
    </location>
</feature>
<feature type="region of interest" description="Disordered" evidence="1">
    <location>
        <begin position="1"/>
        <end position="53"/>
    </location>
</feature>
<organism evidence="2">
    <name type="scientific">Tetraselmis chuii</name>
    <dbReference type="NCBI Taxonomy" id="63592"/>
    <lineage>
        <taxon>Eukaryota</taxon>
        <taxon>Viridiplantae</taxon>
        <taxon>Chlorophyta</taxon>
        <taxon>core chlorophytes</taxon>
        <taxon>Chlorodendrophyceae</taxon>
        <taxon>Chlorodendrales</taxon>
        <taxon>Chlorodendraceae</taxon>
        <taxon>Tetraselmis</taxon>
    </lineage>
</organism>
<dbReference type="AlphaFoldDB" id="A0A7S1T026"/>
<name>A0A7S1T026_9CHLO</name>
<proteinExistence type="predicted"/>
<evidence type="ECO:0000256" key="1">
    <source>
        <dbReference type="SAM" id="MobiDB-lite"/>
    </source>
</evidence>
<accession>A0A7S1T026</accession>
<protein>
    <submittedName>
        <fullName evidence="2">Uncharacterized protein</fullName>
    </submittedName>
</protein>
<evidence type="ECO:0000313" key="2">
    <source>
        <dbReference type="EMBL" id="CAD9213737.1"/>
    </source>
</evidence>